<gene>
    <name evidence="5" type="primary">DIN11</name>
    <name evidence="5" type="ORF">SNEC2469_LOCUS3577</name>
</gene>
<reference evidence="5" key="1">
    <citation type="submission" date="2021-02" db="EMBL/GenBank/DDBJ databases">
        <authorList>
            <person name="Dougan E. K."/>
            <person name="Rhodes N."/>
            <person name="Thang M."/>
            <person name="Chan C."/>
        </authorList>
    </citation>
    <scope>NUCLEOTIDE SEQUENCE</scope>
</reference>
<evidence type="ECO:0000256" key="2">
    <source>
        <dbReference type="ARBA" id="ARBA00023002"/>
    </source>
</evidence>
<dbReference type="PANTHER" id="PTHR10209:SF867">
    <property type="entry name" value="2-OXOGLUTARATE (2OG) AND FE(II)-DEPENDENT OXYGENASE SUPERFAMILY PROTEIN"/>
    <property type="match status" value="1"/>
</dbReference>
<evidence type="ECO:0000313" key="6">
    <source>
        <dbReference type="Proteomes" id="UP000601435"/>
    </source>
</evidence>
<evidence type="ECO:0000313" key="5">
    <source>
        <dbReference type="EMBL" id="CAE7231131.1"/>
    </source>
</evidence>
<dbReference type="SUPFAM" id="SSF51197">
    <property type="entry name" value="Clavaminate synthase-like"/>
    <property type="match status" value="1"/>
</dbReference>
<keyword evidence="2" id="KW-0560">Oxidoreductase</keyword>
<sequence>MPQPNHSCQVPTISLQSFFEAEADCSDLEELSSNLRVLDLASQLRAACEEVGFFVVTEHGVSKDLMEGFRQECTAFFRRSPQSNVLNMVCGVDSRFVWLDYVPAESEKVGDSKDGSFSLGPVQGRGSLPWQLDRKELSDTWAMYYAAMEDLVFTLMKLFALAMQLPMDTFATALNEHRSSMRAIFYPSVSEEDLKAAGGTVVRSPEHTDWGCVTVLLADPAVSGLEVCDK</sequence>
<name>A0A812KW35_9DINO</name>
<keyword evidence="1" id="KW-0479">Metal-binding</keyword>
<keyword evidence="6" id="KW-1185">Reference proteome</keyword>
<dbReference type="InterPro" id="IPR026992">
    <property type="entry name" value="DIOX_N"/>
</dbReference>
<evidence type="ECO:0000259" key="4">
    <source>
        <dbReference type="Pfam" id="PF14226"/>
    </source>
</evidence>
<dbReference type="GO" id="GO:0016491">
    <property type="term" value="F:oxidoreductase activity"/>
    <property type="evidence" value="ECO:0007669"/>
    <property type="project" value="UniProtKB-KW"/>
</dbReference>
<protein>
    <submittedName>
        <fullName evidence="5">DIN11 protein</fullName>
    </submittedName>
</protein>
<dbReference type="OrthoDB" id="288590at2759"/>
<dbReference type="EMBL" id="CAJNJA010007958">
    <property type="protein sequence ID" value="CAE7231131.1"/>
    <property type="molecule type" value="Genomic_DNA"/>
</dbReference>
<dbReference type="AlphaFoldDB" id="A0A812KW35"/>
<evidence type="ECO:0000256" key="1">
    <source>
        <dbReference type="ARBA" id="ARBA00022723"/>
    </source>
</evidence>
<evidence type="ECO:0000256" key="3">
    <source>
        <dbReference type="ARBA" id="ARBA00023004"/>
    </source>
</evidence>
<dbReference type="InterPro" id="IPR027443">
    <property type="entry name" value="IPNS-like_sf"/>
</dbReference>
<dbReference type="Pfam" id="PF14226">
    <property type="entry name" value="DIOX_N"/>
    <property type="match status" value="1"/>
</dbReference>
<feature type="non-terminal residue" evidence="5">
    <location>
        <position position="1"/>
    </location>
</feature>
<keyword evidence="3" id="KW-0408">Iron</keyword>
<dbReference type="GO" id="GO:0046872">
    <property type="term" value="F:metal ion binding"/>
    <property type="evidence" value="ECO:0007669"/>
    <property type="project" value="UniProtKB-KW"/>
</dbReference>
<dbReference type="Proteomes" id="UP000601435">
    <property type="component" value="Unassembled WGS sequence"/>
</dbReference>
<organism evidence="5 6">
    <name type="scientific">Symbiodinium necroappetens</name>
    <dbReference type="NCBI Taxonomy" id="1628268"/>
    <lineage>
        <taxon>Eukaryota</taxon>
        <taxon>Sar</taxon>
        <taxon>Alveolata</taxon>
        <taxon>Dinophyceae</taxon>
        <taxon>Suessiales</taxon>
        <taxon>Symbiodiniaceae</taxon>
        <taxon>Symbiodinium</taxon>
    </lineage>
</organism>
<comment type="caution">
    <text evidence="5">The sequence shown here is derived from an EMBL/GenBank/DDBJ whole genome shotgun (WGS) entry which is preliminary data.</text>
</comment>
<feature type="domain" description="Non-haem dioxygenase N-terminal" evidence="4">
    <location>
        <begin position="26"/>
        <end position="79"/>
    </location>
</feature>
<accession>A0A812KW35</accession>
<dbReference type="PANTHER" id="PTHR10209">
    <property type="entry name" value="OXIDOREDUCTASE, 2OG-FE II OXYGENASE FAMILY PROTEIN"/>
    <property type="match status" value="1"/>
</dbReference>
<proteinExistence type="predicted"/>
<dbReference type="Gene3D" id="2.60.120.330">
    <property type="entry name" value="B-lactam Antibiotic, Isopenicillin N Synthase, Chain"/>
    <property type="match status" value="1"/>
</dbReference>